<dbReference type="PROSITE" id="PS51450">
    <property type="entry name" value="LRR"/>
    <property type="match status" value="1"/>
</dbReference>
<dbReference type="SUPFAM" id="SSF52058">
    <property type="entry name" value="L domain-like"/>
    <property type="match status" value="1"/>
</dbReference>
<reference evidence="17" key="1">
    <citation type="submission" date="2016-06" db="EMBL/GenBank/DDBJ databases">
        <title>Parallel loss of symbiosis genes in relatives of nitrogen-fixing non-legume Parasponia.</title>
        <authorList>
            <person name="Van Velzen R."/>
            <person name="Holmer R."/>
            <person name="Bu F."/>
            <person name="Rutten L."/>
            <person name="Van Zeijl A."/>
            <person name="Liu W."/>
            <person name="Santuari L."/>
            <person name="Cao Q."/>
            <person name="Sharma T."/>
            <person name="Shen D."/>
            <person name="Roswanjaya Y."/>
            <person name="Wardhani T."/>
            <person name="Kalhor M.S."/>
            <person name="Jansen J."/>
            <person name="Van den Hoogen J."/>
            <person name="Gungor B."/>
            <person name="Hartog M."/>
            <person name="Hontelez J."/>
            <person name="Verver J."/>
            <person name="Yang W.-C."/>
            <person name="Schijlen E."/>
            <person name="Repin R."/>
            <person name="Schilthuizen M."/>
            <person name="Schranz E."/>
            <person name="Heidstra R."/>
            <person name="Miyata K."/>
            <person name="Fedorova E."/>
            <person name="Kohlen W."/>
            <person name="Bisseling T."/>
            <person name="Smit S."/>
            <person name="Geurts R."/>
        </authorList>
    </citation>
    <scope>NUCLEOTIDE SEQUENCE [LARGE SCALE GENOMIC DNA]</scope>
    <source>
        <strain evidence="17">cv. WU1-14</strain>
    </source>
</reference>
<comment type="subcellular location">
    <subcellularLocation>
        <location evidence="1">Cell membrane</location>
        <topology evidence="1">Single-pass type I membrane protein</topology>
    </subcellularLocation>
</comment>
<feature type="transmembrane region" description="Helical" evidence="13">
    <location>
        <begin position="658"/>
        <end position="681"/>
    </location>
</feature>
<dbReference type="FunFam" id="3.80.10.10:FF:000095">
    <property type="entry name" value="LRR receptor-like serine/threonine-protein kinase GSO1"/>
    <property type="match status" value="1"/>
</dbReference>
<keyword evidence="7" id="KW-0677">Repeat</keyword>
<dbReference type="PANTHER" id="PTHR48063">
    <property type="entry name" value="LRR RECEPTOR-LIKE KINASE"/>
    <property type="match status" value="1"/>
</dbReference>
<evidence type="ECO:0000256" key="12">
    <source>
        <dbReference type="SAM" id="MobiDB-lite"/>
    </source>
</evidence>
<evidence type="ECO:0000256" key="10">
    <source>
        <dbReference type="ARBA" id="ARBA00023170"/>
    </source>
</evidence>
<dbReference type="STRING" id="3476.A0A2P5BPE0"/>
<dbReference type="Proteomes" id="UP000237105">
    <property type="component" value="Unassembled WGS sequence"/>
</dbReference>
<keyword evidence="4" id="KW-0433">Leucine-rich repeat</keyword>
<keyword evidence="3" id="KW-1003">Cell membrane</keyword>
<evidence type="ECO:0000313" key="16">
    <source>
        <dbReference type="EMBL" id="PON50630.1"/>
    </source>
</evidence>
<dbReference type="AlphaFoldDB" id="A0A2P5BPE0"/>
<dbReference type="InterPro" id="IPR001611">
    <property type="entry name" value="Leu-rich_rpt"/>
</dbReference>
<dbReference type="GO" id="GO:0005886">
    <property type="term" value="C:plasma membrane"/>
    <property type="evidence" value="ECO:0007669"/>
    <property type="project" value="UniProtKB-SubCell"/>
</dbReference>
<dbReference type="InterPro" id="IPR046956">
    <property type="entry name" value="RLP23-like"/>
</dbReference>
<gene>
    <name evidence="16" type="ORF">PanWU01x14_221630</name>
</gene>
<feature type="compositionally biased region" description="Polar residues" evidence="12">
    <location>
        <begin position="630"/>
        <end position="640"/>
    </location>
</feature>
<keyword evidence="9 13" id="KW-0472">Membrane</keyword>
<dbReference type="InterPro" id="IPR032675">
    <property type="entry name" value="LRR_dom_sf"/>
</dbReference>
<dbReference type="Gene3D" id="3.80.10.10">
    <property type="entry name" value="Ribonuclease Inhibitor"/>
    <property type="match status" value="4"/>
</dbReference>
<dbReference type="PRINTS" id="PR00019">
    <property type="entry name" value="LEURICHRPT"/>
</dbReference>
<evidence type="ECO:0000256" key="11">
    <source>
        <dbReference type="ARBA" id="ARBA00023180"/>
    </source>
</evidence>
<dbReference type="SMART" id="SM00369">
    <property type="entry name" value="LRR_TYP"/>
    <property type="match status" value="7"/>
</dbReference>
<protein>
    <submittedName>
        <fullName evidence="16">Leucine-rich repeat domain containing protein</fullName>
    </submittedName>
</protein>
<dbReference type="EMBL" id="JXTB01000243">
    <property type="protein sequence ID" value="PON50630.1"/>
    <property type="molecule type" value="Genomic_DNA"/>
</dbReference>
<evidence type="ECO:0000256" key="9">
    <source>
        <dbReference type="ARBA" id="ARBA00023136"/>
    </source>
</evidence>
<keyword evidence="10" id="KW-0675">Receptor</keyword>
<evidence type="ECO:0000256" key="14">
    <source>
        <dbReference type="SAM" id="SignalP"/>
    </source>
</evidence>
<feature type="signal peptide" evidence="14">
    <location>
        <begin position="1"/>
        <end position="22"/>
    </location>
</feature>
<evidence type="ECO:0000256" key="13">
    <source>
        <dbReference type="SAM" id="Phobius"/>
    </source>
</evidence>
<evidence type="ECO:0000256" key="6">
    <source>
        <dbReference type="ARBA" id="ARBA00022729"/>
    </source>
</evidence>
<dbReference type="SUPFAM" id="SSF52047">
    <property type="entry name" value="RNI-like"/>
    <property type="match status" value="1"/>
</dbReference>
<evidence type="ECO:0000256" key="7">
    <source>
        <dbReference type="ARBA" id="ARBA00022737"/>
    </source>
</evidence>
<evidence type="ECO:0000313" key="17">
    <source>
        <dbReference type="Proteomes" id="UP000237105"/>
    </source>
</evidence>
<dbReference type="PANTHER" id="PTHR48063:SF29">
    <property type="entry name" value="LRR RECEPTOR-LIKE KINASE FAMILY PROTEIN"/>
    <property type="match status" value="1"/>
</dbReference>
<dbReference type="OrthoDB" id="1193972at2759"/>
<feature type="domain" description="Leucine-rich repeat-containing N-terminal plant-type" evidence="15">
    <location>
        <begin position="44"/>
        <end position="80"/>
    </location>
</feature>
<organism evidence="16 17">
    <name type="scientific">Parasponia andersonii</name>
    <name type="common">Sponia andersonii</name>
    <dbReference type="NCBI Taxonomy" id="3476"/>
    <lineage>
        <taxon>Eukaryota</taxon>
        <taxon>Viridiplantae</taxon>
        <taxon>Streptophyta</taxon>
        <taxon>Embryophyta</taxon>
        <taxon>Tracheophyta</taxon>
        <taxon>Spermatophyta</taxon>
        <taxon>Magnoliopsida</taxon>
        <taxon>eudicotyledons</taxon>
        <taxon>Gunneridae</taxon>
        <taxon>Pentapetalae</taxon>
        <taxon>rosids</taxon>
        <taxon>fabids</taxon>
        <taxon>Rosales</taxon>
        <taxon>Cannabaceae</taxon>
        <taxon>Parasponia</taxon>
    </lineage>
</organism>
<evidence type="ECO:0000256" key="3">
    <source>
        <dbReference type="ARBA" id="ARBA00022475"/>
    </source>
</evidence>
<evidence type="ECO:0000256" key="2">
    <source>
        <dbReference type="ARBA" id="ARBA00009592"/>
    </source>
</evidence>
<evidence type="ECO:0000256" key="8">
    <source>
        <dbReference type="ARBA" id="ARBA00022989"/>
    </source>
</evidence>
<evidence type="ECO:0000259" key="15">
    <source>
        <dbReference type="Pfam" id="PF08263"/>
    </source>
</evidence>
<dbReference type="InterPro" id="IPR013210">
    <property type="entry name" value="LRR_N_plant-typ"/>
</dbReference>
<evidence type="ECO:0000256" key="1">
    <source>
        <dbReference type="ARBA" id="ARBA00004251"/>
    </source>
</evidence>
<evidence type="ECO:0000256" key="5">
    <source>
        <dbReference type="ARBA" id="ARBA00022692"/>
    </source>
</evidence>
<sequence length="737" mass="81309">MGSRRTIIPLLILLLPFLPAETNLTKAARSNSRAGNSSLICDKKERNALLTFKVGLKDTSNMLSSWVGENCRNWFGVGCSNRTGRVTKLDLHGQFVIRVPGRNDIALLSRKQLGDKLSPSLLDLKYLTYLDLSCNDFQRIPIPRSSTDWLQTVNMLPSLLELRLSTCSLDYFPESLPSLNFTSLSFLDLSSNKFSSLSIIQWLSNITTLTYLGFRWCDLRGPIPEVPRGCLCNLRTLDLSRNYYINGDLQEFVDAISGCGPVPPSIVNLSSLVELDLPFNKLSGMIPEGIGQLTSGVLPNSVNFSPGAQIDLGFNSLEGSLPLWPNATCLSLRINLLSGPIPISIGRGMPELQLLDLSRTFLNGSIPPSFREMSFLGCLDLSFNKLSGEISEPLMGLERLGILDLSNNSLSGKIPSEMCSQLPALNWLRLRGNSLSGDISTLFHNCTGLSALDLGENIFSGSIPIFIAPDLSLLSLRGNMLHGNIPKQLCRLRSLHIIDLANNNLSGIIPKCLGSESAALKNPKYFFVTPPSTQPEYFSQRSDLVVKGRLIEYTKIISLLLETLDLSWNHLSGRIPPSMSSMTSLNYLNFSHNNLSGPIPSANQFQTLNDPWIYGGNPDLCGPPLPTKCSSPSNDGNLDISNDRDQNADRSDNDHDTLWFYVSLALGYVVGFWTVCGALLINKSLRHAYFKVSRCHERKAHGIHCNQYGSFAKKDEYTIYLTEFATGFRRNKGHSGG</sequence>
<feature type="chain" id="PRO_5015146204" evidence="14">
    <location>
        <begin position="23"/>
        <end position="737"/>
    </location>
</feature>
<dbReference type="Pfam" id="PF08263">
    <property type="entry name" value="LRRNT_2"/>
    <property type="match status" value="1"/>
</dbReference>
<accession>A0A2P5BPE0</accession>
<dbReference type="InterPro" id="IPR003591">
    <property type="entry name" value="Leu-rich_rpt_typical-subtyp"/>
</dbReference>
<comment type="caution">
    <text evidence="16">The sequence shown here is derived from an EMBL/GenBank/DDBJ whole genome shotgun (WGS) entry which is preliminary data.</text>
</comment>
<keyword evidence="5 13" id="KW-0812">Transmembrane</keyword>
<keyword evidence="6 14" id="KW-0732">Signal</keyword>
<keyword evidence="11" id="KW-0325">Glycoprotein</keyword>
<feature type="compositionally biased region" description="Basic and acidic residues" evidence="12">
    <location>
        <begin position="641"/>
        <end position="651"/>
    </location>
</feature>
<evidence type="ECO:0000256" key="4">
    <source>
        <dbReference type="ARBA" id="ARBA00022614"/>
    </source>
</evidence>
<name>A0A2P5BPE0_PARAD</name>
<proteinExistence type="inferred from homology"/>
<keyword evidence="17" id="KW-1185">Reference proteome</keyword>
<feature type="region of interest" description="Disordered" evidence="12">
    <location>
        <begin position="630"/>
        <end position="651"/>
    </location>
</feature>
<keyword evidence="8 13" id="KW-1133">Transmembrane helix</keyword>
<comment type="similarity">
    <text evidence="2">Belongs to the RLP family.</text>
</comment>
<dbReference type="Pfam" id="PF00560">
    <property type="entry name" value="LRR_1"/>
    <property type="match status" value="6"/>
</dbReference>